<sequence length="159" mass="18742">MNIRPRAAAIILNNKQELLLLRQQNPETGFEWWTLPGGGMEPEESVIDTIVREVAEECNTKCRPIKLIYMSEYVDYTIDTHHLGMFFLTKVEDESTIKAGYDPEVEVQYIKECRFVSKEEIQASKIPIFPPVFKEQFWEDLKNDFKDYEVYHRGMITEK</sequence>
<evidence type="ECO:0000259" key="3">
    <source>
        <dbReference type="PROSITE" id="PS51462"/>
    </source>
</evidence>
<dbReference type="RefSeq" id="WP_177670966.1">
    <property type="nucleotide sequence ID" value="NZ_JACRSY010000023.1"/>
</dbReference>
<organism evidence="4 5">
    <name type="scientific">Zhenhengia yiwuensis</name>
    <dbReference type="NCBI Taxonomy" id="2763666"/>
    <lineage>
        <taxon>Bacteria</taxon>
        <taxon>Bacillati</taxon>
        <taxon>Bacillota</taxon>
        <taxon>Clostridia</taxon>
        <taxon>Lachnospirales</taxon>
        <taxon>Lachnospiraceae</taxon>
        <taxon>Zhenhengia</taxon>
    </lineage>
</organism>
<evidence type="ECO:0000313" key="5">
    <source>
        <dbReference type="Proteomes" id="UP000655830"/>
    </source>
</evidence>
<dbReference type="Proteomes" id="UP000655830">
    <property type="component" value="Unassembled WGS sequence"/>
</dbReference>
<keyword evidence="5" id="KW-1185">Reference proteome</keyword>
<dbReference type="AlphaFoldDB" id="A0A926ELJ0"/>
<dbReference type="GO" id="GO:0016787">
    <property type="term" value="F:hydrolase activity"/>
    <property type="evidence" value="ECO:0007669"/>
    <property type="project" value="UniProtKB-KW"/>
</dbReference>
<dbReference type="InterPro" id="IPR015797">
    <property type="entry name" value="NUDIX_hydrolase-like_dom_sf"/>
</dbReference>
<dbReference type="Pfam" id="PF00293">
    <property type="entry name" value="NUDIX"/>
    <property type="match status" value="1"/>
</dbReference>
<name>A0A926ELJ0_9FIRM</name>
<dbReference type="PANTHER" id="PTHR43046:SF14">
    <property type="entry name" value="MUTT_NUDIX FAMILY PROTEIN"/>
    <property type="match status" value="1"/>
</dbReference>
<reference evidence="4" key="1">
    <citation type="submission" date="2020-08" db="EMBL/GenBank/DDBJ databases">
        <title>Genome public.</title>
        <authorList>
            <person name="Liu C."/>
            <person name="Sun Q."/>
        </authorList>
    </citation>
    <scope>NUCLEOTIDE SEQUENCE</scope>
    <source>
        <strain evidence="4">NSJ-12</strain>
    </source>
</reference>
<comment type="cofactor">
    <cofactor evidence="1">
        <name>Mg(2+)</name>
        <dbReference type="ChEBI" id="CHEBI:18420"/>
    </cofactor>
</comment>
<dbReference type="InterPro" id="IPR000086">
    <property type="entry name" value="NUDIX_hydrolase_dom"/>
</dbReference>
<dbReference type="SUPFAM" id="SSF55811">
    <property type="entry name" value="Nudix"/>
    <property type="match status" value="1"/>
</dbReference>
<dbReference type="PROSITE" id="PS51462">
    <property type="entry name" value="NUDIX"/>
    <property type="match status" value="1"/>
</dbReference>
<feature type="domain" description="Nudix hydrolase" evidence="3">
    <location>
        <begin position="3"/>
        <end position="139"/>
    </location>
</feature>
<gene>
    <name evidence="4" type="ORF">H8718_13550</name>
</gene>
<proteinExistence type="predicted"/>
<evidence type="ECO:0000313" key="4">
    <source>
        <dbReference type="EMBL" id="MBC8580542.1"/>
    </source>
</evidence>
<dbReference type="EMBL" id="JACRSY010000023">
    <property type="protein sequence ID" value="MBC8580542.1"/>
    <property type="molecule type" value="Genomic_DNA"/>
</dbReference>
<keyword evidence="2 4" id="KW-0378">Hydrolase</keyword>
<dbReference type="Gene3D" id="3.90.79.10">
    <property type="entry name" value="Nucleoside Triphosphate Pyrophosphohydrolase"/>
    <property type="match status" value="1"/>
</dbReference>
<accession>A0A926ELJ0</accession>
<dbReference type="PANTHER" id="PTHR43046">
    <property type="entry name" value="GDP-MANNOSE MANNOSYL HYDROLASE"/>
    <property type="match status" value="1"/>
</dbReference>
<comment type="caution">
    <text evidence="4">The sequence shown here is derived from an EMBL/GenBank/DDBJ whole genome shotgun (WGS) entry which is preliminary data.</text>
</comment>
<protein>
    <submittedName>
        <fullName evidence="4">NUDIX hydrolase</fullName>
    </submittedName>
</protein>
<evidence type="ECO:0000256" key="1">
    <source>
        <dbReference type="ARBA" id="ARBA00001946"/>
    </source>
</evidence>
<evidence type="ECO:0000256" key="2">
    <source>
        <dbReference type="ARBA" id="ARBA00022801"/>
    </source>
</evidence>